<dbReference type="EMBL" id="WIXP02000011">
    <property type="protein sequence ID" value="KAF6203119.1"/>
    <property type="molecule type" value="Genomic_DNA"/>
</dbReference>
<evidence type="ECO:0000313" key="2">
    <source>
        <dbReference type="Proteomes" id="UP000466442"/>
    </source>
</evidence>
<reference evidence="1" key="1">
    <citation type="journal article" date="2021" name="Mol. Ecol. Resour.">
        <title>Apolygus lucorum genome provides insights into omnivorousness and mesophyll feeding.</title>
        <authorList>
            <person name="Liu Y."/>
            <person name="Liu H."/>
            <person name="Wang H."/>
            <person name="Huang T."/>
            <person name="Liu B."/>
            <person name="Yang B."/>
            <person name="Yin L."/>
            <person name="Li B."/>
            <person name="Zhang Y."/>
            <person name="Zhang S."/>
            <person name="Jiang F."/>
            <person name="Zhang X."/>
            <person name="Ren Y."/>
            <person name="Wang B."/>
            <person name="Wang S."/>
            <person name="Lu Y."/>
            <person name="Wu K."/>
            <person name="Fan W."/>
            <person name="Wang G."/>
        </authorList>
    </citation>
    <scope>NUCLEOTIDE SEQUENCE</scope>
    <source>
        <strain evidence="1">12Hb</strain>
    </source>
</reference>
<gene>
    <name evidence="1" type="ORF">GE061_003534</name>
</gene>
<accession>A0A8S9X3T9</accession>
<dbReference type="AlphaFoldDB" id="A0A8S9X3T9"/>
<sequence>MYFSRAGLDVMKMNLIQPSFTASFVALTCAKPVPRYHATRTLAPHKRVPLSEKPQELPKCQVHTSHTAEFVCLKTSVGRSPSVTCARSMDATRIILTH</sequence>
<dbReference type="Proteomes" id="UP000466442">
    <property type="component" value="Unassembled WGS sequence"/>
</dbReference>
<evidence type="ECO:0000313" key="1">
    <source>
        <dbReference type="EMBL" id="KAF6203119.1"/>
    </source>
</evidence>
<name>A0A8S9X3T9_APOLU</name>
<protein>
    <submittedName>
        <fullName evidence="1">Uncharacterized protein</fullName>
    </submittedName>
</protein>
<proteinExistence type="predicted"/>
<keyword evidence="2" id="KW-1185">Reference proteome</keyword>
<organism evidence="1 2">
    <name type="scientific">Apolygus lucorum</name>
    <name type="common">Small green plant bug</name>
    <name type="synonym">Lygocoris lucorum</name>
    <dbReference type="NCBI Taxonomy" id="248454"/>
    <lineage>
        <taxon>Eukaryota</taxon>
        <taxon>Metazoa</taxon>
        <taxon>Ecdysozoa</taxon>
        <taxon>Arthropoda</taxon>
        <taxon>Hexapoda</taxon>
        <taxon>Insecta</taxon>
        <taxon>Pterygota</taxon>
        <taxon>Neoptera</taxon>
        <taxon>Paraneoptera</taxon>
        <taxon>Hemiptera</taxon>
        <taxon>Heteroptera</taxon>
        <taxon>Panheteroptera</taxon>
        <taxon>Cimicomorpha</taxon>
        <taxon>Miridae</taxon>
        <taxon>Mirini</taxon>
        <taxon>Apolygus</taxon>
    </lineage>
</organism>
<comment type="caution">
    <text evidence="1">The sequence shown here is derived from an EMBL/GenBank/DDBJ whole genome shotgun (WGS) entry which is preliminary data.</text>
</comment>